<protein>
    <recommendedName>
        <fullName evidence="4">F-box domain-containing protein</fullName>
    </recommendedName>
</protein>
<dbReference type="HOGENOM" id="CLU_047843_0_0_1"/>
<evidence type="ECO:0008006" key="4">
    <source>
        <dbReference type="Google" id="ProtNLM"/>
    </source>
</evidence>
<dbReference type="Proteomes" id="UP000000560">
    <property type="component" value="Chromosome I"/>
</dbReference>
<dbReference type="KEGG" id="ani:ANIA_06634"/>
<dbReference type="STRING" id="227321.Q5AYJ6"/>
<accession>C8V1B9</accession>
<sequence>MPTPIRTRGRRKVRAQSDNGVPKPVSSGPRGGRPMLPPDVKRESGSYKRARLLAAKPPPPRLRRRLSRLESLPVELIEKIFLYSLNVNLPRCSSSISAAVSSDRIYRALTLLAFFDPEKTVLPDLYPPNQDVGSPTDPKAAAIRVSETQISRILRPLEYIHLEKEERSSLQASVVRCRWCTIDRLISSLPDLMCLAIWRYWFPGAHISLNIRNVGPDVESATDLTILDVSEIPDKFLSGANEGFNEAHTRFLEVLRLAGGLNRLLSVERINEINFSREAIQQGIHAALVEHNANALTTLLKLDEFTFRCQNNLVDAVYTLPPEHFRTAVRVARHDSSFFQLLLRASAESVPYDDSEITHWAVTTGGPFEQWLLDFMLQLPEQIRATTKGSQQMFYHGGLNTASAMTERYLRDILGTDELKVWLEESSYDFPSEWIVES</sequence>
<dbReference type="eggNOG" id="ENOG502T0X6">
    <property type="taxonomic scope" value="Eukaryota"/>
</dbReference>
<proteinExistence type="predicted"/>
<dbReference type="OrthoDB" id="4167490at2759"/>
<gene>
    <name evidence="2" type="ORF">ANIA_06634</name>
</gene>
<reference evidence="3" key="1">
    <citation type="journal article" date="2005" name="Nature">
        <title>Sequencing of Aspergillus nidulans and comparative analysis with A. fumigatus and A. oryzae.</title>
        <authorList>
            <person name="Galagan J.E."/>
            <person name="Calvo S.E."/>
            <person name="Cuomo C."/>
            <person name="Ma L.J."/>
            <person name="Wortman J.R."/>
            <person name="Batzoglou S."/>
            <person name="Lee S.I."/>
            <person name="Basturkmen M."/>
            <person name="Spevak C.C."/>
            <person name="Clutterbuck J."/>
            <person name="Kapitonov V."/>
            <person name="Jurka J."/>
            <person name="Scazzocchio C."/>
            <person name="Farman M."/>
            <person name="Butler J."/>
            <person name="Purcell S."/>
            <person name="Harris S."/>
            <person name="Braus G.H."/>
            <person name="Draht O."/>
            <person name="Busch S."/>
            <person name="D'Enfert C."/>
            <person name="Bouchier C."/>
            <person name="Goldman G.H."/>
            <person name="Bell-Pedersen D."/>
            <person name="Griffiths-Jones S."/>
            <person name="Doonan J.H."/>
            <person name="Yu J."/>
            <person name="Vienken K."/>
            <person name="Pain A."/>
            <person name="Freitag M."/>
            <person name="Selker E.U."/>
            <person name="Archer D.B."/>
            <person name="Penalva M.A."/>
            <person name="Oakley B.R."/>
            <person name="Momany M."/>
            <person name="Tanaka T."/>
            <person name="Kumagai T."/>
            <person name="Asai K."/>
            <person name="Machida M."/>
            <person name="Nierman W.C."/>
            <person name="Denning D.W."/>
            <person name="Caddick M."/>
            <person name="Hynes M."/>
            <person name="Paoletti M."/>
            <person name="Fischer R."/>
            <person name="Miller B."/>
            <person name="Dyer P."/>
            <person name="Sachs M.S."/>
            <person name="Osmani S.A."/>
            <person name="Birren B.W."/>
        </authorList>
    </citation>
    <scope>NUCLEOTIDE SEQUENCE [LARGE SCALE GENOMIC DNA]</scope>
    <source>
        <strain evidence="3">FGSC A4 / ATCC 38163 / CBS 112.46 / NRRL 194 / M139</strain>
    </source>
</reference>
<dbReference type="RefSeq" id="XP_664238.1">
    <property type="nucleotide sequence ID" value="XM_659146.1"/>
</dbReference>
<name>Q5AYJ6_EMENI</name>
<dbReference type="EMBL" id="BN001301">
    <property type="protein sequence ID" value="CBF71140.1"/>
    <property type="molecule type" value="Genomic_DNA"/>
</dbReference>
<dbReference type="InParanoid" id="Q5AYJ6"/>
<dbReference type="GeneID" id="2870375"/>
<evidence type="ECO:0000313" key="3">
    <source>
        <dbReference type="Proteomes" id="UP000000560"/>
    </source>
</evidence>
<evidence type="ECO:0000313" key="2">
    <source>
        <dbReference type="EMBL" id="CBF71140.1"/>
    </source>
</evidence>
<dbReference type="OMA" id="NAIRHQN"/>
<accession>Q5AYJ6</accession>
<reference evidence="3" key="2">
    <citation type="journal article" date="2009" name="Fungal Genet. Biol.">
        <title>The 2008 update of the Aspergillus nidulans genome annotation: a community effort.</title>
        <authorList>
            <person name="Wortman J.R."/>
            <person name="Gilsenan J.M."/>
            <person name="Joardar V."/>
            <person name="Deegan J."/>
            <person name="Clutterbuck J."/>
            <person name="Andersen M.R."/>
            <person name="Archer D."/>
            <person name="Bencina M."/>
            <person name="Braus G."/>
            <person name="Coutinho P."/>
            <person name="von Dohren H."/>
            <person name="Doonan J."/>
            <person name="Driessen A.J."/>
            <person name="Durek P."/>
            <person name="Espeso E."/>
            <person name="Fekete E."/>
            <person name="Flipphi M."/>
            <person name="Estrada C.G."/>
            <person name="Geysens S."/>
            <person name="Goldman G."/>
            <person name="de Groot P.W."/>
            <person name="Hansen K."/>
            <person name="Harris S.D."/>
            <person name="Heinekamp T."/>
            <person name="Helmstaedt K."/>
            <person name="Henrissat B."/>
            <person name="Hofmann G."/>
            <person name="Homan T."/>
            <person name="Horio T."/>
            <person name="Horiuchi H."/>
            <person name="James S."/>
            <person name="Jones M."/>
            <person name="Karaffa L."/>
            <person name="Karanyi Z."/>
            <person name="Kato M."/>
            <person name="Keller N."/>
            <person name="Kelly D.E."/>
            <person name="Kiel J.A."/>
            <person name="Kim J.M."/>
            <person name="van der Klei I.J."/>
            <person name="Klis F.M."/>
            <person name="Kovalchuk A."/>
            <person name="Krasevec N."/>
            <person name="Kubicek C.P."/>
            <person name="Liu B."/>
            <person name="Maccabe A."/>
            <person name="Meyer V."/>
            <person name="Mirabito P."/>
            <person name="Miskei M."/>
            <person name="Mos M."/>
            <person name="Mullins J."/>
            <person name="Nelson D.R."/>
            <person name="Nielsen J."/>
            <person name="Oakley B.R."/>
            <person name="Osmani S.A."/>
            <person name="Pakula T."/>
            <person name="Paszewski A."/>
            <person name="Paulsen I."/>
            <person name="Pilsyk S."/>
            <person name="Pocsi I."/>
            <person name="Punt P.J."/>
            <person name="Ram A.F."/>
            <person name="Ren Q."/>
            <person name="Robellet X."/>
            <person name="Robson G."/>
            <person name="Seiboth B."/>
            <person name="van Solingen P."/>
            <person name="Specht T."/>
            <person name="Sun J."/>
            <person name="Taheri-Talesh N."/>
            <person name="Takeshita N."/>
            <person name="Ussery D."/>
            <person name="vanKuyk P.A."/>
            <person name="Visser H."/>
            <person name="van de Vondervoort P.J."/>
            <person name="de Vries R.P."/>
            <person name="Walton J."/>
            <person name="Xiang X."/>
            <person name="Xiong Y."/>
            <person name="Zeng A.P."/>
            <person name="Brandt B.W."/>
            <person name="Cornell M.J."/>
            <person name="van den Hondel C.A."/>
            <person name="Visser J."/>
            <person name="Oliver S.G."/>
            <person name="Turner G."/>
        </authorList>
    </citation>
    <scope>GENOME REANNOTATION</scope>
    <source>
        <strain evidence="3">FGSC A4 / ATCC 38163 / CBS 112.46 / NRRL 194 / M139</strain>
    </source>
</reference>
<feature type="region of interest" description="Disordered" evidence="1">
    <location>
        <begin position="1"/>
        <end position="46"/>
    </location>
</feature>
<organism evidence="2 3">
    <name type="scientific">Emericella nidulans (strain FGSC A4 / ATCC 38163 / CBS 112.46 / NRRL 194 / M139)</name>
    <name type="common">Aspergillus nidulans</name>
    <dbReference type="NCBI Taxonomy" id="227321"/>
    <lineage>
        <taxon>Eukaryota</taxon>
        <taxon>Fungi</taxon>
        <taxon>Dikarya</taxon>
        <taxon>Ascomycota</taxon>
        <taxon>Pezizomycotina</taxon>
        <taxon>Eurotiomycetes</taxon>
        <taxon>Eurotiomycetidae</taxon>
        <taxon>Eurotiales</taxon>
        <taxon>Aspergillaceae</taxon>
        <taxon>Aspergillus</taxon>
        <taxon>Aspergillus subgen. Nidulantes</taxon>
    </lineage>
</organism>
<evidence type="ECO:0000256" key="1">
    <source>
        <dbReference type="SAM" id="MobiDB-lite"/>
    </source>
</evidence>
<dbReference type="AlphaFoldDB" id="Q5AYJ6"/>
<keyword evidence="3" id="KW-1185">Reference proteome</keyword>